<feature type="domain" description="PPM-type phosphatase" evidence="6">
    <location>
        <begin position="1"/>
        <end position="294"/>
    </location>
</feature>
<dbReference type="GO" id="GO:0046872">
    <property type="term" value="F:metal ion binding"/>
    <property type="evidence" value="ECO:0007669"/>
    <property type="project" value="UniProtKB-KW"/>
</dbReference>
<dbReference type="InterPro" id="IPR036457">
    <property type="entry name" value="PPM-type-like_dom_sf"/>
</dbReference>
<dbReference type="Pfam" id="PF00481">
    <property type="entry name" value="PP2C"/>
    <property type="match status" value="1"/>
</dbReference>
<keyword evidence="8" id="KW-1185">Reference proteome</keyword>
<evidence type="ECO:0000313" key="7">
    <source>
        <dbReference type="EMBL" id="GBG28784.1"/>
    </source>
</evidence>
<dbReference type="SUPFAM" id="SSF81606">
    <property type="entry name" value="PP2C-like"/>
    <property type="match status" value="1"/>
</dbReference>
<dbReference type="CDD" id="cd00143">
    <property type="entry name" value="PP2Cc"/>
    <property type="match status" value="1"/>
</dbReference>
<evidence type="ECO:0000256" key="4">
    <source>
        <dbReference type="ARBA" id="ARBA00022912"/>
    </source>
</evidence>
<dbReference type="InterPro" id="IPR015655">
    <property type="entry name" value="PP2C"/>
</dbReference>
<comment type="subcellular location">
    <subcellularLocation>
        <location evidence="1">Membrane</location>
        <topology evidence="1">Peripheral membrane protein</topology>
    </subcellularLocation>
</comment>
<dbReference type="SMART" id="SM00332">
    <property type="entry name" value="PP2Cc"/>
    <property type="match status" value="1"/>
</dbReference>
<protein>
    <submittedName>
        <fullName evidence="7">Protein phosphatase 1A</fullName>
    </submittedName>
</protein>
<gene>
    <name evidence="7" type="ORF">FCC1311_050052</name>
</gene>
<dbReference type="InParanoid" id="A0A2R5GLN0"/>
<dbReference type="PROSITE" id="PS01032">
    <property type="entry name" value="PPM_1"/>
    <property type="match status" value="1"/>
</dbReference>
<dbReference type="GO" id="GO:0004722">
    <property type="term" value="F:protein serine/threonine phosphatase activity"/>
    <property type="evidence" value="ECO:0007669"/>
    <property type="project" value="InterPro"/>
</dbReference>
<dbReference type="Proteomes" id="UP000241890">
    <property type="component" value="Unassembled WGS sequence"/>
</dbReference>
<name>A0A2R5GLN0_9STRA</name>
<keyword evidence="3 5" id="KW-0378">Hydrolase</keyword>
<dbReference type="InterPro" id="IPR000222">
    <property type="entry name" value="PP2C_BS"/>
</dbReference>
<proteinExistence type="inferred from homology"/>
<comment type="similarity">
    <text evidence="5">Belongs to the PP2C family.</text>
</comment>
<dbReference type="EMBL" id="BEYU01000049">
    <property type="protein sequence ID" value="GBG28784.1"/>
    <property type="molecule type" value="Genomic_DNA"/>
</dbReference>
<dbReference type="InterPro" id="IPR001932">
    <property type="entry name" value="PPM-type_phosphatase-like_dom"/>
</dbReference>
<dbReference type="Gene3D" id="3.60.40.10">
    <property type="entry name" value="PPM-type phosphatase domain"/>
    <property type="match status" value="1"/>
</dbReference>
<accession>A0A2R5GLN0</accession>
<evidence type="ECO:0000256" key="3">
    <source>
        <dbReference type="ARBA" id="ARBA00022801"/>
    </source>
</evidence>
<evidence type="ECO:0000259" key="6">
    <source>
        <dbReference type="PROSITE" id="PS51746"/>
    </source>
</evidence>
<dbReference type="AlphaFoldDB" id="A0A2R5GLN0"/>
<comment type="caution">
    <text evidence="7">The sequence shown here is derived from an EMBL/GenBank/DDBJ whole genome shotgun (WGS) entry which is preliminary data.</text>
</comment>
<dbReference type="GO" id="GO:0016020">
    <property type="term" value="C:membrane"/>
    <property type="evidence" value="ECO:0007669"/>
    <property type="project" value="UniProtKB-SubCell"/>
</dbReference>
<evidence type="ECO:0000256" key="2">
    <source>
        <dbReference type="ARBA" id="ARBA00022723"/>
    </source>
</evidence>
<keyword evidence="2" id="KW-0479">Metal-binding</keyword>
<dbReference type="PANTHER" id="PTHR47992">
    <property type="entry name" value="PROTEIN PHOSPHATASE"/>
    <property type="match status" value="1"/>
</dbReference>
<reference evidence="7 8" key="1">
    <citation type="submission" date="2017-12" db="EMBL/GenBank/DDBJ databases">
        <title>Sequencing, de novo assembly and annotation of complete genome of a new Thraustochytrid species, strain FCC1311.</title>
        <authorList>
            <person name="Sedici K."/>
            <person name="Godart F."/>
            <person name="Aiese Cigliano R."/>
            <person name="Sanseverino W."/>
            <person name="Barakat M."/>
            <person name="Ortet P."/>
            <person name="Marechal E."/>
            <person name="Cagnac O."/>
            <person name="Amato A."/>
        </authorList>
    </citation>
    <scope>NUCLEOTIDE SEQUENCE [LARGE SCALE GENOMIC DNA]</scope>
</reference>
<evidence type="ECO:0000256" key="5">
    <source>
        <dbReference type="RuleBase" id="RU003465"/>
    </source>
</evidence>
<evidence type="ECO:0000313" key="8">
    <source>
        <dbReference type="Proteomes" id="UP000241890"/>
    </source>
</evidence>
<evidence type="ECO:0000256" key="1">
    <source>
        <dbReference type="ARBA" id="ARBA00004170"/>
    </source>
</evidence>
<dbReference type="FunCoup" id="A0A2R5GLN0">
    <property type="interactions" value="3"/>
</dbReference>
<organism evidence="7 8">
    <name type="scientific">Hondaea fermentalgiana</name>
    <dbReference type="NCBI Taxonomy" id="2315210"/>
    <lineage>
        <taxon>Eukaryota</taxon>
        <taxon>Sar</taxon>
        <taxon>Stramenopiles</taxon>
        <taxon>Bigyra</taxon>
        <taxon>Labyrinthulomycetes</taxon>
        <taxon>Thraustochytrida</taxon>
        <taxon>Thraustochytriidae</taxon>
        <taxon>Hondaea</taxon>
    </lineage>
</organism>
<sequence length="295" mass="33030">MEDEYFISPDESFFGVFDGHGGAKVSKYVRRHLYDKLQAWNPGETKDEGVAEKGNAGSWPEAALRQAFAEVSRGILENNKFDMQGSTAVTVLLGRDELWSTNLGDSRAVLCRDGEAVDLTEDHKPNSPEEKSRIENLGGNVRWYGYLGPDRQPVQGMGAYRINGNLAVSRAFGDRLETPYVSDEPDVVRFDRDHDGDRFIILASDGLWDVMTSQEAVKFVTQVMTGSVGALGQGEKKTRRPSRSLTKWMRQYSGDTNMVRAVLDTRKAKIAKYLVEESLRRGTADNVTVIVIWLR</sequence>
<dbReference type="PROSITE" id="PS51746">
    <property type="entry name" value="PPM_2"/>
    <property type="match status" value="1"/>
</dbReference>
<keyword evidence="4 5" id="KW-0904">Protein phosphatase</keyword>
<dbReference type="OrthoDB" id="10264738at2759"/>